<comment type="similarity">
    <text evidence="6">Belongs to the glycosyl hydrolase 13 family. GlgE subfamily.</text>
</comment>
<dbReference type="SMART" id="SM00642">
    <property type="entry name" value="Aamy"/>
    <property type="match status" value="1"/>
</dbReference>
<dbReference type="Gene3D" id="3.20.20.80">
    <property type="entry name" value="Glycosidases"/>
    <property type="match status" value="1"/>
</dbReference>
<feature type="domain" description="Glycosyl hydrolase family 13 catalytic" evidence="7">
    <location>
        <begin position="200"/>
        <end position="545"/>
    </location>
</feature>
<dbReference type="GO" id="GO:0030979">
    <property type="term" value="P:alpha-glucan biosynthetic process"/>
    <property type="evidence" value="ECO:0007669"/>
    <property type="project" value="UniProtKB-UniRule"/>
</dbReference>
<dbReference type="GO" id="GO:0016758">
    <property type="term" value="F:hexosyltransferase activity"/>
    <property type="evidence" value="ECO:0007669"/>
    <property type="project" value="UniProtKB-UniRule"/>
</dbReference>
<dbReference type="EMBL" id="JACPUR010000031">
    <property type="protein sequence ID" value="MBI3128542.1"/>
    <property type="molecule type" value="Genomic_DNA"/>
</dbReference>
<dbReference type="Gene3D" id="1.20.58.80">
    <property type="entry name" value="Phosphotransferase system, lactose/cellobiose-type IIA subunit"/>
    <property type="match status" value="1"/>
</dbReference>
<proteinExistence type="inferred from homology"/>
<dbReference type="PANTHER" id="PTHR47786:SF2">
    <property type="entry name" value="GLYCOSYL HYDROLASE FAMILY 13 CATALYTIC DOMAIN-CONTAINING PROTEIN"/>
    <property type="match status" value="1"/>
</dbReference>
<keyword evidence="3 6" id="KW-0808">Transferase</keyword>
<evidence type="ECO:0000256" key="5">
    <source>
        <dbReference type="ARBA" id="ARBA00048735"/>
    </source>
</evidence>
<name>A0A932I069_UNCTE</name>
<dbReference type="InterPro" id="IPR026585">
    <property type="entry name" value="GlgE"/>
</dbReference>
<evidence type="ECO:0000259" key="7">
    <source>
        <dbReference type="SMART" id="SM00642"/>
    </source>
</evidence>
<comment type="caution">
    <text evidence="8">The sequence shown here is derived from an EMBL/GenBank/DDBJ whole genome shotgun (WGS) entry which is preliminary data.</text>
</comment>
<feature type="site" description="Transition state stabilizer" evidence="6">
    <location>
        <position position="466"/>
    </location>
</feature>
<dbReference type="InterPro" id="IPR013783">
    <property type="entry name" value="Ig-like_fold"/>
</dbReference>
<evidence type="ECO:0000313" key="9">
    <source>
        <dbReference type="Proteomes" id="UP000782312"/>
    </source>
</evidence>
<dbReference type="InterPro" id="IPR017853">
    <property type="entry name" value="GH"/>
</dbReference>
<dbReference type="InterPro" id="IPR013780">
    <property type="entry name" value="Glyco_hydro_b"/>
</dbReference>
<organism evidence="8 9">
    <name type="scientific">Tectimicrobiota bacterium</name>
    <dbReference type="NCBI Taxonomy" id="2528274"/>
    <lineage>
        <taxon>Bacteria</taxon>
        <taxon>Pseudomonadati</taxon>
        <taxon>Nitrospinota/Tectimicrobiota group</taxon>
        <taxon>Candidatus Tectimicrobiota</taxon>
    </lineage>
</organism>
<dbReference type="Pfam" id="PF11896">
    <property type="entry name" value="GlgE_dom_N_S"/>
    <property type="match status" value="1"/>
</dbReference>
<dbReference type="InterPro" id="IPR006047">
    <property type="entry name" value="GH13_cat_dom"/>
</dbReference>
<dbReference type="SUPFAM" id="SSF51445">
    <property type="entry name" value="(Trans)glycosidases"/>
    <property type="match status" value="1"/>
</dbReference>
<feature type="binding site" evidence="6">
    <location>
        <begin position="520"/>
        <end position="521"/>
    </location>
    <ligand>
        <name>alpha-maltose 1-phosphate</name>
        <dbReference type="ChEBI" id="CHEBI:63576"/>
    </ligand>
</feature>
<dbReference type="GO" id="GO:0004553">
    <property type="term" value="F:hydrolase activity, hydrolyzing O-glycosyl compounds"/>
    <property type="evidence" value="ECO:0007669"/>
    <property type="project" value="InterPro"/>
</dbReference>
<sequence length="649" mass="73685">MERHILIESVAPSLDCGRYPVKRPAGEACAVEATIFRDGHDVIRARLKWKRKGGERFSAEPMRPVNPGLDWWRGEFPLPEPGRYVFAVEAWTDRYASWLADLKKRVDAGYADVRGELEEGIQLLAEMAEKAQEADWVRLRASQEALKTAQGPGEAYKAASFADLLEAVERHQPRPDLVTIPSLFEVMAVPERGRCGAWYEIFVRSQGAEPGRSGTFRDAERRLTDIREMGFDVVYLAPVHPIGRTKRKGRNNALEAGPADPGSPWAIGSEHGGHMAIEPSLGTLDDFDRFVAAAEAQGIAVALDFAIQASPDHPWVREHPEWFYRRPDGTIKYAENPPKKYEDIYPVNFDSPQREALWEELLRTVLFWIGHGVRIFRVDNPHTKPLAFWEWLIAKVHETHPDAVFLAEAFTRPPMMKALAKLGFTQSYTYFTWRNTKHELTEYLTELTQPGTLDYLVPNFFVNTPDILTEYLQHGGRPAFKARLVLAATLSPAYGIYSGYELLENAAARPGSEEYLDSEKYEIRVRDWNRPGHIKDFIARVNGIRRENPALHRLGGLRFLHADNDQILFYAKRSADGSNILLVAVNLDPHHPHHCTAHVPPGEIGLPAGSRYEVHDLLTGARYEWSERNYVRLDPEAEPAHVLRVERVF</sequence>
<protein>
    <recommendedName>
        <fullName evidence="6">Alpha-1,4-glucan:maltose-1-phosphate maltosyltransferase</fullName>
        <shortName evidence="6">GMPMT</shortName>
        <ecNumber evidence="6">2.4.99.16</ecNumber>
    </recommendedName>
    <alternativeName>
        <fullName evidence="6">(1-&gt;4)-alpha-D-glucan:maltose-1-phosphate alpha-D-maltosyltransferase</fullName>
    </alternativeName>
</protein>
<dbReference type="Gene3D" id="2.60.40.1180">
    <property type="entry name" value="Golgi alpha-mannosidase II"/>
    <property type="match status" value="1"/>
</dbReference>
<feature type="active site" description="Proton donor" evidence="6">
    <location>
        <position position="408"/>
    </location>
</feature>
<evidence type="ECO:0000256" key="1">
    <source>
        <dbReference type="ARBA" id="ARBA00011738"/>
    </source>
</evidence>
<accession>A0A932I069</accession>
<dbReference type="HAMAP" id="MF_02124">
    <property type="entry name" value="GlgE"/>
    <property type="match status" value="1"/>
</dbReference>
<evidence type="ECO:0000313" key="8">
    <source>
        <dbReference type="EMBL" id="MBI3128542.1"/>
    </source>
</evidence>
<feature type="active site" description="Nucleophile" evidence="6">
    <location>
        <position position="379"/>
    </location>
</feature>
<comment type="catalytic activity">
    <reaction evidence="5 6">
        <text>alpha-maltose 1-phosphate + [(1-&gt;4)-alpha-D-glucosyl](n) = [(1-&gt;4)-alpha-D-glucosyl](n+2) + phosphate</text>
        <dbReference type="Rhea" id="RHEA:42692"/>
        <dbReference type="Rhea" id="RHEA-COMP:9584"/>
        <dbReference type="Rhea" id="RHEA-COMP:10183"/>
        <dbReference type="ChEBI" id="CHEBI:15444"/>
        <dbReference type="ChEBI" id="CHEBI:43474"/>
        <dbReference type="ChEBI" id="CHEBI:63576"/>
        <dbReference type="EC" id="2.4.99.16"/>
    </reaction>
</comment>
<dbReference type="PANTHER" id="PTHR47786">
    <property type="entry name" value="ALPHA-1,4-GLUCAN:MALTOSE-1-PHOSPHATE MALTOSYLTRANSFERASE"/>
    <property type="match status" value="1"/>
</dbReference>
<dbReference type="AlphaFoldDB" id="A0A932I069"/>
<dbReference type="CDD" id="cd11344">
    <property type="entry name" value="AmyAc_GlgE_like"/>
    <property type="match status" value="1"/>
</dbReference>
<feature type="binding site" evidence="6">
    <location>
        <position position="308"/>
    </location>
    <ligand>
        <name>alpha-maltose 1-phosphate</name>
        <dbReference type="ChEBI" id="CHEBI:63576"/>
    </ligand>
</feature>
<dbReference type="Proteomes" id="UP000782312">
    <property type="component" value="Unassembled WGS sequence"/>
</dbReference>
<dbReference type="EC" id="2.4.99.16" evidence="6"/>
<evidence type="ECO:0000256" key="6">
    <source>
        <dbReference type="HAMAP-Rule" id="MF_02124"/>
    </source>
</evidence>
<dbReference type="InterPro" id="IPR021828">
    <property type="entry name" value="GlgE_dom_N/S"/>
</dbReference>
<keyword evidence="4 6" id="KW-0119">Carbohydrate metabolism</keyword>
<dbReference type="Gene3D" id="2.60.40.10">
    <property type="entry name" value="Immunoglobulins"/>
    <property type="match status" value="1"/>
</dbReference>
<evidence type="ECO:0000256" key="2">
    <source>
        <dbReference type="ARBA" id="ARBA00022676"/>
    </source>
</evidence>
<dbReference type="InterPro" id="IPR049171">
    <property type="entry name" value="GLGE_C"/>
</dbReference>
<comment type="function">
    <text evidence="6">Maltosyltransferase that uses maltose 1-phosphate (M1P) as the sugar donor to elongate linear or branched alpha-(1-&gt;4)-glucans. Is involved in a branched alpha-glucan biosynthetic pathway from trehalose, together with TreS, Mak and GlgB.</text>
</comment>
<feature type="binding site" evidence="6">
    <location>
        <position position="343"/>
    </location>
    <ligand>
        <name>alpha-maltose 1-phosphate</name>
        <dbReference type="ChEBI" id="CHEBI:63576"/>
    </ligand>
</feature>
<keyword evidence="2 6" id="KW-0328">Glycosyltransferase</keyword>
<reference evidence="8" key="1">
    <citation type="submission" date="2020-07" db="EMBL/GenBank/DDBJ databases">
        <title>Huge and variable diversity of episymbiotic CPR bacteria and DPANN archaea in groundwater ecosystems.</title>
        <authorList>
            <person name="He C.Y."/>
            <person name="Keren R."/>
            <person name="Whittaker M."/>
            <person name="Farag I.F."/>
            <person name="Doudna J."/>
            <person name="Cate J.H.D."/>
            <person name="Banfield J.F."/>
        </authorList>
    </citation>
    <scope>NUCLEOTIDE SEQUENCE</scope>
    <source>
        <strain evidence="8">NC_groundwater_763_Ag_S-0.2um_68_21</strain>
    </source>
</reference>
<feature type="binding site" evidence="6">
    <location>
        <position position="248"/>
    </location>
    <ligand>
        <name>alpha-maltose 1-phosphate</name>
        <dbReference type="ChEBI" id="CHEBI:63576"/>
    </ligand>
</feature>
<evidence type="ECO:0000256" key="4">
    <source>
        <dbReference type="ARBA" id="ARBA00023277"/>
    </source>
</evidence>
<feature type="binding site" evidence="6">
    <location>
        <position position="380"/>
    </location>
    <ligand>
        <name>alpha-maltose 1-phosphate</name>
        <dbReference type="ChEBI" id="CHEBI:63576"/>
    </ligand>
</feature>
<gene>
    <name evidence="6" type="primary">glgE</name>
    <name evidence="8" type="ORF">HYZ11_13135</name>
</gene>
<comment type="subunit">
    <text evidence="1 6">Homodimer.</text>
</comment>
<dbReference type="Pfam" id="PF21702">
    <property type="entry name" value="GLGE_C"/>
    <property type="match status" value="1"/>
</dbReference>
<evidence type="ECO:0000256" key="3">
    <source>
        <dbReference type="ARBA" id="ARBA00022679"/>
    </source>
</evidence>